<dbReference type="SUPFAM" id="SSF53098">
    <property type="entry name" value="Ribonuclease H-like"/>
    <property type="match status" value="1"/>
</dbReference>
<comment type="subcellular location">
    <subcellularLocation>
        <location evidence="1">Nucleus</location>
    </subcellularLocation>
</comment>
<keyword evidence="2" id="KW-0479">Metal-binding</keyword>
<dbReference type="InterPro" id="IPR052035">
    <property type="entry name" value="ZnF_BED_domain_contain"/>
</dbReference>
<protein>
    <recommendedName>
        <fullName evidence="9">BED-type domain-containing protein</fullName>
    </recommendedName>
</protein>
<evidence type="ECO:0008006" key="9">
    <source>
        <dbReference type="Google" id="ProtNLM"/>
    </source>
</evidence>
<dbReference type="PANTHER" id="PTHR46481:SF10">
    <property type="entry name" value="ZINC FINGER BED DOMAIN-CONTAINING PROTEIN 39"/>
    <property type="match status" value="1"/>
</dbReference>
<keyword evidence="4" id="KW-0862">Zinc</keyword>
<organism evidence="7 8">
    <name type="scientific">Coilia grayii</name>
    <name type="common">Gray's grenadier anchovy</name>
    <dbReference type="NCBI Taxonomy" id="363190"/>
    <lineage>
        <taxon>Eukaryota</taxon>
        <taxon>Metazoa</taxon>
        <taxon>Chordata</taxon>
        <taxon>Craniata</taxon>
        <taxon>Vertebrata</taxon>
        <taxon>Euteleostomi</taxon>
        <taxon>Actinopterygii</taxon>
        <taxon>Neopterygii</taxon>
        <taxon>Teleostei</taxon>
        <taxon>Clupei</taxon>
        <taxon>Clupeiformes</taxon>
        <taxon>Clupeoidei</taxon>
        <taxon>Engraulidae</taxon>
        <taxon>Coilinae</taxon>
        <taxon>Coilia</taxon>
    </lineage>
</organism>
<evidence type="ECO:0000256" key="2">
    <source>
        <dbReference type="ARBA" id="ARBA00022723"/>
    </source>
</evidence>
<dbReference type="GO" id="GO:0008270">
    <property type="term" value="F:zinc ion binding"/>
    <property type="evidence" value="ECO:0007669"/>
    <property type="project" value="UniProtKB-KW"/>
</dbReference>
<proteinExistence type="predicted"/>
<keyword evidence="8" id="KW-1185">Reference proteome</keyword>
<keyword evidence="5" id="KW-0539">Nucleus</keyword>
<dbReference type="GO" id="GO:0005634">
    <property type="term" value="C:nucleus"/>
    <property type="evidence" value="ECO:0007669"/>
    <property type="project" value="UniProtKB-SubCell"/>
</dbReference>
<dbReference type="AlphaFoldDB" id="A0ABD1JD55"/>
<dbReference type="PANTHER" id="PTHR46481">
    <property type="entry name" value="ZINC FINGER BED DOMAIN-CONTAINING PROTEIN 4"/>
    <property type="match status" value="1"/>
</dbReference>
<evidence type="ECO:0000313" key="7">
    <source>
        <dbReference type="EMBL" id="KAL2085084.1"/>
    </source>
</evidence>
<dbReference type="EMBL" id="JBHFQA010000016">
    <property type="protein sequence ID" value="KAL2085084.1"/>
    <property type="molecule type" value="Genomic_DNA"/>
</dbReference>
<name>A0ABD1JD55_9TELE</name>
<sequence length="331" mass="36928">MAKVGRKRQSPIWDFFEYNSETDRSKCIVLEAGHNICGTVLKGKNPTNLKVHLRSSHRDANSEYLAKVAACSSTPGATQSEITSRRPTSIHETTIIDCFQGQTDRSWWSVNTQEHHKRENALVHMFIQTGMSTRLCDSIAFRKFSAALEPKFRSPGAARVNNLIGAKMEKAKHKLKEIINDARKLTLCVDGWSKRGLTASFMGVSACFYYPPGGQVYHALLNLHRIEHPHTGESIARCIDETLDAWSIHEDKVLLIVTDNGSNILKAVRLLKEKSQEQCEQSTDDLQAQPGGTGGGLDELWNESESEETDQEDEETGESGDLGECGDIYIY</sequence>
<comment type="caution">
    <text evidence="7">The sequence shown here is derived from an EMBL/GenBank/DDBJ whole genome shotgun (WGS) entry which is preliminary data.</text>
</comment>
<evidence type="ECO:0000256" key="4">
    <source>
        <dbReference type="ARBA" id="ARBA00022833"/>
    </source>
</evidence>
<evidence type="ECO:0000256" key="5">
    <source>
        <dbReference type="ARBA" id="ARBA00023242"/>
    </source>
</evidence>
<evidence type="ECO:0000256" key="1">
    <source>
        <dbReference type="ARBA" id="ARBA00004123"/>
    </source>
</evidence>
<dbReference type="Proteomes" id="UP001591681">
    <property type="component" value="Unassembled WGS sequence"/>
</dbReference>
<keyword evidence="3" id="KW-0863">Zinc-finger</keyword>
<gene>
    <name evidence="7" type="ORF">ACEWY4_018404</name>
</gene>
<feature type="region of interest" description="Disordered" evidence="6">
    <location>
        <begin position="279"/>
        <end position="331"/>
    </location>
</feature>
<reference evidence="7 8" key="1">
    <citation type="submission" date="2024-09" db="EMBL/GenBank/DDBJ databases">
        <title>A chromosome-level genome assembly of Gray's grenadier anchovy, Coilia grayii.</title>
        <authorList>
            <person name="Fu Z."/>
        </authorList>
    </citation>
    <scope>NUCLEOTIDE SEQUENCE [LARGE SCALE GENOMIC DNA]</scope>
    <source>
        <strain evidence="7">G4</strain>
        <tissue evidence="7">Muscle</tissue>
    </source>
</reference>
<dbReference type="InterPro" id="IPR012337">
    <property type="entry name" value="RNaseH-like_sf"/>
</dbReference>
<accession>A0ABD1JD55</accession>
<evidence type="ECO:0000313" key="8">
    <source>
        <dbReference type="Proteomes" id="UP001591681"/>
    </source>
</evidence>
<evidence type="ECO:0000256" key="6">
    <source>
        <dbReference type="SAM" id="MobiDB-lite"/>
    </source>
</evidence>
<evidence type="ECO:0000256" key="3">
    <source>
        <dbReference type="ARBA" id="ARBA00022771"/>
    </source>
</evidence>
<feature type="compositionally biased region" description="Acidic residues" evidence="6">
    <location>
        <begin position="300"/>
        <end position="318"/>
    </location>
</feature>